<evidence type="ECO:0000313" key="3">
    <source>
        <dbReference type="Proteomes" id="UP000076400"/>
    </source>
</evidence>
<dbReference type="InterPro" id="IPR002716">
    <property type="entry name" value="PIN_dom"/>
</dbReference>
<gene>
    <name evidence="2" type="ORF">AUP43_12165</name>
</gene>
<dbReference type="STRING" id="580166.AUP43_12165"/>
<evidence type="ECO:0000259" key="1">
    <source>
        <dbReference type="Pfam" id="PF01850"/>
    </source>
</evidence>
<dbReference type="AlphaFoldDB" id="A0A154VTQ6"/>
<dbReference type="Gene3D" id="3.40.50.1010">
    <property type="entry name" value="5'-nuclease"/>
    <property type="match status" value="1"/>
</dbReference>
<dbReference type="PANTHER" id="PTHR36173">
    <property type="entry name" value="RIBONUCLEASE VAPC16-RELATED"/>
    <property type="match status" value="1"/>
</dbReference>
<feature type="domain" description="PIN" evidence="1">
    <location>
        <begin position="4"/>
        <end position="123"/>
    </location>
</feature>
<proteinExistence type="predicted"/>
<dbReference type="CDD" id="cd09872">
    <property type="entry name" value="PIN_Sll0205-like"/>
    <property type="match status" value="1"/>
</dbReference>
<dbReference type="InterPro" id="IPR041705">
    <property type="entry name" value="PIN_Sll0205"/>
</dbReference>
<evidence type="ECO:0000313" key="2">
    <source>
        <dbReference type="EMBL" id="KZD04684.1"/>
    </source>
</evidence>
<comment type="caution">
    <text evidence="2">The sequence shown here is derived from an EMBL/GenBank/DDBJ whole genome shotgun (WGS) entry which is preliminary data.</text>
</comment>
<reference evidence="2 3" key="1">
    <citation type="submission" date="2015-12" db="EMBL/GenBank/DDBJ databases">
        <title>Genome sequence of Oceanibaculum pacificum MCCC 1A02656.</title>
        <authorList>
            <person name="Lu L."/>
            <person name="Lai Q."/>
            <person name="Shao Z."/>
            <person name="Qian P."/>
        </authorList>
    </citation>
    <scope>NUCLEOTIDE SEQUENCE [LARGE SCALE GENOMIC DNA]</scope>
    <source>
        <strain evidence="2 3">MCCC 1A02656</strain>
    </source>
</reference>
<organism evidence="2 3">
    <name type="scientific">Oceanibaculum pacificum</name>
    <dbReference type="NCBI Taxonomy" id="580166"/>
    <lineage>
        <taxon>Bacteria</taxon>
        <taxon>Pseudomonadati</taxon>
        <taxon>Pseudomonadota</taxon>
        <taxon>Alphaproteobacteria</taxon>
        <taxon>Rhodospirillales</taxon>
        <taxon>Oceanibaculaceae</taxon>
        <taxon>Oceanibaculum</taxon>
    </lineage>
</organism>
<protein>
    <submittedName>
        <fullName evidence="2">Twitching motility protein PilT</fullName>
    </submittedName>
</protein>
<dbReference type="PANTHER" id="PTHR36173:SF2">
    <property type="entry name" value="RIBONUCLEASE VAPC16"/>
    <property type="match status" value="1"/>
</dbReference>
<dbReference type="Proteomes" id="UP000076400">
    <property type="component" value="Unassembled WGS sequence"/>
</dbReference>
<dbReference type="InterPro" id="IPR029060">
    <property type="entry name" value="PIN-like_dom_sf"/>
</dbReference>
<dbReference type="Pfam" id="PF01850">
    <property type="entry name" value="PIN"/>
    <property type="match status" value="1"/>
</dbReference>
<dbReference type="SUPFAM" id="SSF88723">
    <property type="entry name" value="PIN domain-like"/>
    <property type="match status" value="1"/>
</dbReference>
<dbReference type="InterPro" id="IPR052919">
    <property type="entry name" value="TA_system_RNase"/>
</dbReference>
<name>A0A154VTQ6_9PROT</name>
<dbReference type="RefSeq" id="WP_067558423.1">
    <property type="nucleotide sequence ID" value="NZ_LPXN01000135.1"/>
</dbReference>
<dbReference type="OrthoDB" id="9798990at2"/>
<dbReference type="EMBL" id="LPXN01000135">
    <property type="protein sequence ID" value="KZD04684.1"/>
    <property type="molecule type" value="Genomic_DNA"/>
</dbReference>
<keyword evidence="3" id="KW-1185">Reference proteome</keyword>
<sequence length="128" mass="14067">MRLLLDTHALLWWLWDDANLPASARALIADPENEILVSAASAWEIATKARLGKLPEAGDIAERLSAYVSQAGFATLEIGLAHAQSAGALPGPHRDPFDRMMIAQSRLESLPVMTRDPVFREYGAECLW</sequence>
<accession>A0A154VTQ6</accession>